<keyword evidence="3" id="KW-1185">Reference proteome</keyword>
<evidence type="ECO:0000256" key="1">
    <source>
        <dbReference type="SAM" id="Phobius"/>
    </source>
</evidence>
<reference evidence="2 3" key="1">
    <citation type="submission" date="2020-10" db="EMBL/GenBank/DDBJ databases">
        <title>Phylogeny of dyella-like bacteria.</title>
        <authorList>
            <person name="Fu J."/>
        </authorList>
    </citation>
    <scope>NUCLEOTIDE SEQUENCE [LARGE SCALE GENOMIC DNA]</scope>
    <source>
        <strain evidence="2 3">JP1</strain>
    </source>
</reference>
<keyword evidence="1" id="KW-0812">Transmembrane</keyword>
<evidence type="ECO:0000313" key="3">
    <source>
        <dbReference type="Proteomes" id="UP001620461"/>
    </source>
</evidence>
<feature type="transmembrane region" description="Helical" evidence="1">
    <location>
        <begin position="7"/>
        <end position="31"/>
    </location>
</feature>
<sequence>MKDSAIHYILLGAIIFAAFFGIQAMVVSHYFPVPDTEDFNHPLEVTGTYKYYKASRGASTVWINNTPFYCGAGAISFYTCLRYTERLPQRAVITVQIVNIKMIYGDIAMAMNIKSSGAELFIQTPAQCINAWRNENIYWFSSLSLIIAIFVVGCTRIILTRNRMAT</sequence>
<evidence type="ECO:0000313" key="2">
    <source>
        <dbReference type="EMBL" id="MFK2898718.1"/>
    </source>
</evidence>
<feature type="transmembrane region" description="Helical" evidence="1">
    <location>
        <begin position="137"/>
        <end position="159"/>
    </location>
</feature>
<keyword evidence="1" id="KW-0472">Membrane</keyword>
<proteinExistence type="predicted"/>
<gene>
    <name evidence="2" type="ORF">ISP15_00005</name>
</gene>
<dbReference type="EMBL" id="JADIKJ010000001">
    <property type="protein sequence ID" value="MFK2898718.1"/>
    <property type="molecule type" value="Genomic_DNA"/>
</dbReference>
<protein>
    <submittedName>
        <fullName evidence="2">Uncharacterized protein</fullName>
    </submittedName>
</protein>
<organism evidence="2 3">
    <name type="scientific">Dyella jejuensis</name>
    <dbReference type="NCBI Taxonomy" id="1432009"/>
    <lineage>
        <taxon>Bacteria</taxon>
        <taxon>Pseudomonadati</taxon>
        <taxon>Pseudomonadota</taxon>
        <taxon>Gammaproteobacteria</taxon>
        <taxon>Lysobacterales</taxon>
        <taxon>Rhodanobacteraceae</taxon>
        <taxon>Dyella</taxon>
    </lineage>
</organism>
<accession>A0ABW8JCX1</accession>
<dbReference type="Proteomes" id="UP001620461">
    <property type="component" value="Unassembled WGS sequence"/>
</dbReference>
<comment type="caution">
    <text evidence="2">The sequence shown here is derived from an EMBL/GenBank/DDBJ whole genome shotgun (WGS) entry which is preliminary data.</text>
</comment>
<dbReference type="RefSeq" id="WP_404543645.1">
    <property type="nucleotide sequence ID" value="NZ_JADIKJ010000001.1"/>
</dbReference>
<keyword evidence="1" id="KW-1133">Transmembrane helix</keyword>
<name>A0ABW8JCX1_9GAMM</name>